<dbReference type="SUPFAM" id="SSF46689">
    <property type="entry name" value="Homeodomain-like"/>
    <property type="match status" value="2"/>
</dbReference>
<reference evidence="5 6" key="1">
    <citation type="submission" date="2013-09" db="EMBL/GenBank/DDBJ databases">
        <title>Whole genome shotgun sequence of Vibrio proteolyticus NBRC 13287.</title>
        <authorList>
            <person name="Isaki S."/>
            <person name="Hosoyama A."/>
            <person name="Numata M."/>
            <person name="Hashimoto M."/>
            <person name="Hosoyama Y."/>
            <person name="Tsuchikane K."/>
            <person name="Noguchi M."/>
            <person name="Hirakata S."/>
            <person name="Ichikawa N."/>
            <person name="Ohji S."/>
            <person name="Yamazoe A."/>
            <person name="Fujita N."/>
        </authorList>
    </citation>
    <scope>NUCLEOTIDE SEQUENCE [LARGE SCALE GENOMIC DNA]</scope>
    <source>
        <strain evidence="5 6">NBRC 13287</strain>
    </source>
</reference>
<dbReference type="SUPFAM" id="SSF52317">
    <property type="entry name" value="Class I glutamine amidotransferase-like"/>
    <property type="match status" value="1"/>
</dbReference>
<dbReference type="InterPro" id="IPR002818">
    <property type="entry name" value="DJ-1/PfpI"/>
</dbReference>
<gene>
    <name evidence="5" type="ORF">VPR01S_19_00660</name>
</gene>
<dbReference type="RefSeq" id="WP_021706752.1">
    <property type="nucleotide sequence ID" value="NZ_BATJ01000019.1"/>
</dbReference>
<evidence type="ECO:0000313" key="5">
    <source>
        <dbReference type="EMBL" id="GAD68784.1"/>
    </source>
</evidence>
<dbReference type="Pfam" id="PF12833">
    <property type="entry name" value="HTH_18"/>
    <property type="match status" value="1"/>
</dbReference>
<dbReference type="Gene3D" id="1.10.10.60">
    <property type="entry name" value="Homeodomain-like"/>
    <property type="match status" value="2"/>
</dbReference>
<keyword evidence="1" id="KW-0805">Transcription regulation</keyword>
<sequence length="332" mass="37215">MLVTDTTPEPPRSLPKVAIVAFNHFSPFHFSVPAIIFGRSSVREPLFELSIVAGEDGPIGSEIGMALTRLDALETLQHADVIIIPYWRSHTERPNPALLDALVDAHRRGAMLIGLCLGAYVLAYAGLLNGKKASTHWEVEQDFARRFPQVHLDTNSLYVESERLITSAGTAAGLDCCLYVLRKFYGSAVANKVARRMVIPPHRDGGQAQFIERPIPEKTADVRINQLLSRLRLDIQQAHSLDALAESVMMTRRTFTRQFQKATGMSVGQWLTAERLHLAQELLESTDLTIERIADKIGFSSVIAFRDKFKQRFAVTPKEWRRTFQSEGVHVN</sequence>
<name>U3BGI2_VIBPR</name>
<dbReference type="PROSITE" id="PS00041">
    <property type="entry name" value="HTH_ARAC_FAMILY_1"/>
    <property type="match status" value="1"/>
</dbReference>
<evidence type="ECO:0000256" key="3">
    <source>
        <dbReference type="ARBA" id="ARBA00023163"/>
    </source>
</evidence>
<accession>U3BGI2</accession>
<dbReference type="GO" id="GO:0003700">
    <property type="term" value="F:DNA-binding transcription factor activity"/>
    <property type="evidence" value="ECO:0007669"/>
    <property type="project" value="InterPro"/>
</dbReference>
<evidence type="ECO:0000256" key="2">
    <source>
        <dbReference type="ARBA" id="ARBA00023125"/>
    </source>
</evidence>
<evidence type="ECO:0000259" key="4">
    <source>
        <dbReference type="PROSITE" id="PS01124"/>
    </source>
</evidence>
<protein>
    <submittedName>
        <fullName evidence="5">Putative AraC family transcriptional regulator</fullName>
    </submittedName>
</protein>
<dbReference type="InterPro" id="IPR029062">
    <property type="entry name" value="Class_I_gatase-like"/>
</dbReference>
<dbReference type="Gene3D" id="3.40.50.880">
    <property type="match status" value="1"/>
</dbReference>
<dbReference type="EMBL" id="BATJ01000019">
    <property type="protein sequence ID" value="GAD68784.1"/>
    <property type="molecule type" value="Genomic_DNA"/>
</dbReference>
<dbReference type="InterPro" id="IPR052158">
    <property type="entry name" value="INH-QAR"/>
</dbReference>
<keyword evidence="2" id="KW-0238">DNA-binding</keyword>
<dbReference type="InterPro" id="IPR018062">
    <property type="entry name" value="HTH_AraC-typ_CS"/>
</dbReference>
<dbReference type="PROSITE" id="PS01124">
    <property type="entry name" value="HTH_ARAC_FAMILY_2"/>
    <property type="match status" value="1"/>
</dbReference>
<dbReference type="GO" id="GO:0043565">
    <property type="term" value="F:sequence-specific DNA binding"/>
    <property type="evidence" value="ECO:0007669"/>
    <property type="project" value="InterPro"/>
</dbReference>
<organism evidence="5 6">
    <name type="scientific">Vibrio proteolyticus NBRC 13287</name>
    <dbReference type="NCBI Taxonomy" id="1219065"/>
    <lineage>
        <taxon>Bacteria</taxon>
        <taxon>Pseudomonadati</taxon>
        <taxon>Pseudomonadota</taxon>
        <taxon>Gammaproteobacteria</taxon>
        <taxon>Vibrionales</taxon>
        <taxon>Vibrionaceae</taxon>
        <taxon>Vibrio</taxon>
    </lineage>
</organism>
<dbReference type="eggNOG" id="COG4977">
    <property type="taxonomic scope" value="Bacteria"/>
</dbReference>
<keyword evidence="6" id="KW-1185">Reference proteome</keyword>
<comment type="caution">
    <text evidence="5">The sequence shown here is derived from an EMBL/GenBank/DDBJ whole genome shotgun (WGS) entry which is preliminary data.</text>
</comment>
<dbReference type="Proteomes" id="UP000016570">
    <property type="component" value="Unassembled WGS sequence"/>
</dbReference>
<proteinExistence type="predicted"/>
<feature type="domain" description="HTH araC/xylS-type" evidence="4">
    <location>
        <begin position="225"/>
        <end position="323"/>
    </location>
</feature>
<dbReference type="InterPro" id="IPR018060">
    <property type="entry name" value="HTH_AraC"/>
</dbReference>
<evidence type="ECO:0000313" key="6">
    <source>
        <dbReference type="Proteomes" id="UP000016570"/>
    </source>
</evidence>
<dbReference type="CDD" id="cd03137">
    <property type="entry name" value="GATase1_AraC_1"/>
    <property type="match status" value="1"/>
</dbReference>
<dbReference type="Pfam" id="PF01965">
    <property type="entry name" value="DJ-1_PfpI"/>
    <property type="match status" value="1"/>
</dbReference>
<dbReference type="STRING" id="1219065.VPR01S_19_00660"/>
<dbReference type="AlphaFoldDB" id="U3BGI2"/>
<keyword evidence="3" id="KW-0804">Transcription</keyword>
<evidence type="ECO:0000256" key="1">
    <source>
        <dbReference type="ARBA" id="ARBA00023015"/>
    </source>
</evidence>
<dbReference type="PANTHER" id="PTHR43130:SF3">
    <property type="entry name" value="HTH-TYPE TRANSCRIPTIONAL REGULATOR RV1931C"/>
    <property type="match status" value="1"/>
</dbReference>
<dbReference type="InterPro" id="IPR009057">
    <property type="entry name" value="Homeodomain-like_sf"/>
</dbReference>
<dbReference type="PANTHER" id="PTHR43130">
    <property type="entry name" value="ARAC-FAMILY TRANSCRIPTIONAL REGULATOR"/>
    <property type="match status" value="1"/>
</dbReference>
<dbReference type="SMART" id="SM00342">
    <property type="entry name" value="HTH_ARAC"/>
    <property type="match status" value="1"/>
</dbReference>